<evidence type="ECO:0000313" key="2">
    <source>
        <dbReference type="EMBL" id="QKG19816.1"/>
    </source>
</evidence>
<name>A0A7D3VU09_ACTVE</name>
<dbReference type="InterPro" id="IPR011990">
    <property type="entry name" value="TPR-like_helical_dom_sf"/>
</dbReference>
<reference evidence="2 3" key="1">
    <citation type="submission" date="2020-05" db="EMBL/GenBank/DDBJ databases">
        <title>Actinomadura verrucosospora NRRL-B18236 (PFL_A860) Genome sequencing and assembly.</title>
        <authorList>
            <person name="Samborskyy M."/>
        </authorList>
    </citation>
    <scope>NUCLEOTIDE SEQUENCE [LARGE SCALE GENOMIC DNA]</scope>
    <source>
        <strain evidence="2 3">NRRL:B18236</strain>
    </source>
</reference>
<dbReference type="Gene3D" id="1.25.40.10">
    <property type="entry name" value="Tetratricopeptide repeat domain"/>
    <property type="match status" value="1"/>
</dbReference>
<dbReference type="Proteomes" id="UP000501240">
    <property type="component" value="Chromosome"/>
</dbReference>
<keyword evidence="3" id="KW-1185">Reference proteome</keyword>
<organism evidence="2 3">
    <name type="scientific">Actinomadura verrucosospora</name>
    <dbReference type="NCBI Taxonomy" id="46165"/>
    <lineage>
        <taxon>Bacteria</taxon>
        <taxon>Bacillati</taxon>
        <taxon>Actinomycetota</taxon>
        <taxon>Actinomycetes</taxon>
        <taxon>Streptosporangiales</taxon>
        <taxon>Thermomonosporaceae</taxon>
        <taxon>Actinomadura</taxon>
    </lineage>
</organism>
<proteinExistence type="predicted"/>
<evidence type="ECO:0000256" key="1">
    <source>
        <dbReference type="SAM" id="MobiDB-lite"/>
    </source>
</evidence>
<dbReference type="EMBL" id="CP053892">
    <property type="protein sequence ID" value="QKG19816.1"/>
    <property type="molecule type" value="Genomic_DNA"/>
</dbReference>
<feature type="compositionally biased region" description="Basic and acidic residues" evidence="1">
    <location>
        <begin position="13"/>
        <end position="38"/>
    </location>
</feature>
<gene>
    <name evidence="2" type="ORF">ACTIVE_1452</name>
</gene>
<dbReference type="GO" id="GO:0016760">
    <property type="term" value="F:cellulose synthase (UDP-forming) activity"/>
    <property type="evidence" value="ECO:0007669"/>
    <property type="project" value="UniProtKB-EC"/>
</dbReference>
<keyword evidence="2" id="KW-0808">Transferase</keyword>
<accession>A0A7D3VU09</accession>
<protein>
    <submittedName>
        <fullName evidence="2">Cellulose synthase subunit BcsC</fullName>
        <ecNumber evidence="2">2.4.1.12</ecNumber>
    </submittedName>
</protein>
<keyword evidence="2" id="KW-0328">Glycosyltransferase</keyword>
<dbReference type="RefSeq" id="WP_173094122.1">
    <property type="nucleotide sequence ID" value="NZ_CP053892.1"/>
</dbReference>
<dbReference type="AlphaFoldDB" id="A0A7D3VU09"/>
<feature type="region of interest" description="Disordered" evidence="1">
    <location>
        <begin position="1"/>
        <end position="38"/>
    </location>
</feature>
<sequence>MAGGKWSWPLRRGRPDDDVLERRRRAPAEGAEREAAQDRELLEHQAAALRERVALGFAEPGDRNRLTRILMGLAAAPDGDVTADRILDAARDAHRADPEDPTALELLAAALLNAGDPDEFERVLAELERRAPHSPVLDLMREHGPDHEARVRAWRRHGQEVVLRAWKGDPEAVAELRVLTRRFPRNHEYRVGLMMAAAGRKDYAEGRAIADGLAAEADVPHETHFHLGQFYAFAGDQRRAREHFALAWDTARTDADRQDVVLAMETVGVRFERG</sequence>
<evidence type="ECO:0000313" key="3">
    <source>
        <dbReference type="Proteomes" id="UP000501240"/>
    </source>
</evidence>
<dbReference type="EC" id="2.4.1.12" evidence="2"/>
<dbReference type="SUPFAM" id="SSF48452">
    <property type="entry name" value="TPR-like"/>
    <property type="match status" value="1"/>
</dbReference>